<feature type="region of interest" description="Disordered" evidence="1">
    <location>
        <begin position="40"/>
        <end position="112"/>
    </location>
</feature>
<dbReference type="EMBL" id="BLLF01003617">
    <property type="protein sequence ID" value="GFH27784.1"/>
    <property type="molecule type" value="Genomic_DNA"/>
</dbReference>
<evidence type="ECO:0000313" key="2">
    <source>
        <dbReference type="EMBL" id="GFH27784.1"/>
    </source>
</evidence>
<organism evidence="2 3">
    <name type="scientific">Haematococcus lacustris</name>
    <name type="common">Green alga</name>
    <name type="synonym">Haematococcus pluvialis</name>
    <dbReference type="NCBI Taxonomy" id="44745"/>
    <lineage>
        <taxon>Eukaryota</taxon>
        <taxon>Viridiplantae</taxon>
        <taxon>Chlorophyta</taxon>
        <taxon>core chlorophytes</taxon>
        <taxon>Chlorophyceae</taxon>
        <taxon>CS clade</taxon>
        <taxon>Chlamydomonadales</taxon>
        <taxon>Haematococcaceae</taxon>
        <taxon>Haematococcus</taxon>
    </lineage>
</organism>
<feature type="compositionally biased region" description="Acidic residues" evidence="1">
    <location>
        <begin position="85"/>
        <end position="95"/>
    </location>
</feature>
<proteinExistence type="predicted"/>
<reference evidence="2 3" key="1">
    <citation type="submission" date="2020-02" db="EMBL/GenBank/DDBJ databases">
        <title>Draft genome sequence of Haematococcus lacustris strain NIES-144.</title>
        <authorList>
            <person name="Morimoto D."/>
            <person name="Nakagawa S."/>
            <person name="Yoshida T."/>
            <person name="Sawayama S."/>
        </authorList>
    </citation>
    <scope>NUCLEOTIDE SEQUENCE [LARGE SCALE GENOMIC DNA]</scope>
    <source>
        <strain evidence="2 3">NIES-144</strain>
    </source>
</reference>
<feature type="non-terminal residue" evidence="2">
    <location>
        <position position="1"/>
    </location>
</feature>
<dbReference type="Proteomes" id="UP000485058">
    <property type="component" value="Unassembled WGS sequence"/>
</dbReference>
<feature type="compositionally biased region" description="Basic and acidic residues" evidence="1">
    <location>
        <begin position="103"/>
        <end position="112"/>
    </location>
</feature>
<name>A0A6A0A5L3_HAELA</name>
<keyword evidence="3" id="KW-1185">Reference proteome</keyword>
<gene>
    <name evidence="2" type="ORF">HaLaN_26164</name>
</gene>
<sequence length="112" mass="11512">MAAPPAANGQLHVANGNCQPLLAEVGLTNSDLAAMAQAGHLPSDSSLRPVGGHSWQGPAAATPQGAEGRSHVQHTAGTSSRDAELQQELDGEYEEGLQPGGHSRRETDALNE</sequence>
<feature type="non-terminal residue" evidence="2">
    <location>
        <position position="112"/>
    </location>
</feature>
<dbReference type="AlphaFoldDB" id="A0A6A0A5L3"/>
<accession>A0A6A0A5L3</accession>
<evidence type="ECO:0000313" key="3">
    <source>
        <dbReference type="Proteomes" id="UP000485058"/>
    </source>
</evidence>
<evidence type="ECO:0000256" key="1">
    <source>
        <dbReference type="SAM" id="MobiDB-lite"/>
    </source>
</evidence>
<protein>
    <submittedName>
        <fullName evidence="2">Uncharacterized protein</fullName>
    </submittedName>
</protein>
<comment type="caution">
    <text evidence="2">The sequence shown here is derived from an EMBL/GenBank/DDBJ whole genome shotgun (WGS) entry which is preliminary data.</text>
</comment>